<keyword evidence="1" id="KW-0677">Repeat</keyword>
<dbReference type="EMBL" id="CACVBS010000084">
    <property type="protein sequence ID" value="CAA7270035.1"/>
    <property type="molecule type" value="Genomic_DNA"/>
</dbReference>
<keyword evidence="5" id="KW-1185">Reference proteome</keyword>
<dbReference type="Gene3D" id="1.25.40.10">
    <property type="entry name" value="Tetratricopeptide repeat domain"/>
    <property type="match status" value="1"/>
</dbReference>
<proteinExistence type="predicted"/>
<feature type="compositionally biased region" description="Basic and acidic residues" evidence="3">
    <location>
        <begin position="578"/>
        <end position="595"/>
    </location>
</feature>
<dbReference type="OrthoDB" id="272077at2759"/>
<feature type="compositionally biased region" description="Gly residues" evidence="3">
    <location>
        <begin position="864"/>
        <end position="874"/>
    </location>
</feature>
<dbReference type="InterPro" id="IPR006597">
    <property type="entry name" value="Sel1-like"/>
</dbReference>
<evidence type="ECO:0000256" key="1">
    <source>
        <dbReference type="ARBA" id="ARBA00022737"/>
    </source>
</evidence>
<feature type="compositionally biased region" description="Pro residues" evidence="3">
    <location>
        <begin position="17"/>
        <end position="28"/>
    </location>
</feature>
<feature type="compositionally biased region" description="Pro residues" evidence="3">
    <location>
        <begin position="1"/>
        <end position="10"/>
    </location>
</feature>
<protein>
    <recommendedName>
        <fullName evidence="6">HCP-like protein</fullName>
    </recommendedName>
</protein>
<feature type="region of interest" description="Disordered" evidence="3">
    <location>
        <begin position="140"/>
        <end position="181"/>
    </location>
</feature>
<accession>A0A8S0W4D7</accession>
<dbReference type="InterPro" id="IPR051726">
    <property type="entry name" value="Chitin_Synth_Reg"/>
</dbReference>
<dbReference type="PANTHER" id="PTHR46430:SF2">
    <property type="entry name" value="CHITIN SYNTHASE REGULATORY FACTOR 4"/>
    <property type="match status" value="1"/>
</dbReference>
<feature type="compositionally biased region" description="Low complexity" evidence="3">
    <location>
        <begin position="875"/>
        <end position="885"/>
    </location>
</feature>
<comment type="caution">
    <text evidence="4">The sequence shown here is derived from an EMBL/GenBank/DDBJ whole genome shotgun (WGS) entry which is preliminary data.</text>
</comment>
<feature type="compositionally biased region" description="Low complexity" evidence="3">
    <location>
        <begin position="104"/>
        <end position="120"/>
    </location>
</feature>
<feature type="compositionally biased region" description="Polar residues" evidence="3">
    <location>
        <begin position="68"/>
        <end position="89"/>
    </location>
</feature>
<evidence type="ECO:0000256" key="2">
    <source>
        <dbReference type="PROSITE-ProRule" id="PRU00339"/>
    </source>
</evidence>
<dbReference type="InterPro" id="IPR019734">
    <property type="entry name" value="TPR_rpt"/>
</dbReference>
<sequence length="922" mass="96425">MSAPPVPPRPYETTLNVPPPPPLPPVPPALKKEAEVYDTPSQYELVESPPHFENPMIAPRPHRLDPSIPTNMARTLDDQLQQHAQSPSINFAPGFALPTPGPPQSASSWSPWGASSSYSQPTAADVTQSLANLSMAPTLPISIAPPAQPPPTAPNPYGSSPPRQQQKQSSPPPSSIPSLTAPLPVLSQLQSASAIVQGPTHDPALKVAWCRDVFFLVECALPNPAPSTDPVVGPITIPNPDLAKLAHAAVPLCLSIASSFTPAPGAKMPAYVAEAIAMRAALASTGAYPEFVRHNPRQAFRDFEAAARGGYAAAWFRLGRDYENFNDHAHAKECFERGVKLGVESCLYRMGMAHLLGQLSLPSNPPLALPLLHRAATLATLDCPQPAYVYALLLLSEFTQLTVPPALFSPFIPPGSSPTLEARKHLERAAYLHFPAAQYKLGHAYEFAEAPFPFDPLLSVQYYSLASQQGEVEADMALSKWFLCGSGGAALGASPYGPGSGQGGFEKDEGLALTFAQKAARKGLPSAEFAMGYYAEVGVGRPKDLRSALAWYAKAAEHGNDDARERLGALQPNGPGRGEGDVDGGKALSRQEHESITQQKLVRRRTLAAQKAETQPLSPPWEGRTFPTLSQAQAQAQQSQGQNQSQNAQGGMGVGGMGGIAGRRREDGRLVVEVIRKNSMAHGYNPSSSSSYPTSSSSYPTSSSSAPSGSGGGGGGGKLAALREQSPSRSGGRHRYDSESGHSSPQRIGSPARGRRTESPSRVGANASYSSSSSYGASNPSSYAASGSSPGRHGGVGPSVNAPPTPTTPTGHSSRPTGGRAPSPGRPVGGRAQSPGRLGRMRLNLDDPPVPDQSSSYPSSSYPGGQGQGGGPGTGTPMTSMSMTPLRPPQTAGAGGAGGKPQTFAEMGFHGTKVEDEKCVVM</sequence>
<keyword evidence="2" id="KW-0802">TPR repeat</keyword>
<dbReference type="Proteomes" id="UP000467700">
    <property type="component" value="Unassembled WGS sequence"/>
</dbReference>
<dbReference type="AlphaFoldDB" id="A0A8S0W4D7"/>
<dbReference type="SUPFAM" id="SSF81901">
    <property type="entry name" value="HCP-like"/>
    <property type="match status" value="2"/>
</dbReference>
<evidence type="ECO:0008006" key="6">
    <source>
        <dbReference type="Google" id="ProtNLM"/>
    </source>
</evidence>
<feature type="compositionally biased region" description="Low complexity" evidence="3">
    <location>
        <begin position="160"/>
        <end position="169"/>
    </location>
</feature>
<evidence type="ECO:0000256" key="3">
    <source>
        <dbReference type="SAM" id="MobiDB-lite"/>
    </source>
</evidence>
<dbReference type="InterPro" id="IPR011990">
    <property type="entry name" value="TPR-like_helical_dom_sf"/>
</dbReference>
<organism evidence="4 5">
    <name type="scientific">Cyclocybe aegerita</name>
    <name type="common">Black poplar mushroom</name>
    <name type="synonym">Agrocybe aegerita</name>
    <dbReference type="NCBI Taxonomy" id="1973307"/>
    <lineage>
        <taxon>Eukaryota</taxon>
        <taxon>Fungi</taxon>
        <taxon>Dikarya</taxon>
        <taxon>Basidiomycota</taxon>
        <taxon>Agaricomycotina</taxon>
        <taxon>Agaricomycetes</taxon>
        <taxon>Agaricomycetidae</taxon>
        <taxon>Agaricales</taxon>
        <taxon>Agaricineae</taxon>
        <taxon>Bolbitiaceae</taxon>
        <taxon>Cyclocybe</taxon>
    </lineage>
</organism>
<feature type="compositionally biased region" description="Low complexity" evidence="3">
    <location>
        <begin position="686"/>
        <end position="708"/>
    </location>
</feature>
<feature type="region of interest" description="Disordered" evidence="3">
    <location>
        <begin position="681"/>
        <end position="909"/>
    </location>
</feature>
<reference evidence="4 5" key="1">
    <citation type="submission" date="2020-01" db="EMBL/GenBank/DDBJ databases">
        <authorList>
            <person name="Gupta K D."/>
        </authorList>
    </citation>
    <scope>NUCLEOTIDE SEQUENCE [LARGE SCALE GENOMIC DNA]</scope>
</reference>
<feature type="region of interest" description="Disordered" evidence="3">
    <location>
        <begin position="565"/>
        <end position="665"/>
    </location>
</feature>
<evidence type="ECO:0000313" key="4">
    <source>
        <dbReference type="EMBL" id="CAA7270035.1"/>
    </source>
</evidence>
<dbReference type="SMART" id="SM00671">
    <property type="entry name" value="SEL1"/>
    <property type="match status" value="6"/>
</dbReference>
<feature type="compositionally biased region" description="Low complexity" evidence="3">
    <location>
        <begin position="852"/>
        <end position="863"/>
    </location>
</feature>
<feature type="compositionally biased region" description="Low complexity" evidence="3">
    <location>
        <begin position="764"/>
        <end position="791"/>
    </location>
</feature>
<dbReference type="PANTHER" id="PTHR46430">
    <property type="entry name" value="PROTEIN SKT5-RELATED"/>
    <property type="match status" value="1"/>
</dbReference>
<feature type="compositionally biased region" description="Gly residues" evidence="3">
    <location>
        <begin position="709"/>
        <end position="718"/>
    </location>
</feature>
<feature type="repeat" description="TPR" evidence="2">
    <location>
        <begin position="312"/>
        <end position="345"/>
    </location>
</feature>
<dbReference type="Pfam" id="PF08238">
    <property type="entry name" value="Sel1"/>
    <property type="match status" value="4"/>
</dbReference>
<evidence type="ECO:0000313" key="5">
    <source>
        <dbReference type="Proteomes" id="UP000467700"/>
    </source>
</evidence>
<dbReference type="PROSITE" id="PS50005">
    <property type="entry name" value="TPR"/>
    <property type="match status" value="1"/>
</dbReference>
<gene>
    <name evidence="4" type="ORF">AAE3_LOCUS12284</name>
</gene>
<feature type="compositionally biased region" description="Gly residues" evidence="3">
    <location>
        <begin position="650"/>
        <end position="661"/>
    </location>
</feature>
<feature type="compositionally biased region" description="Low complexity" evidence="3">
    <location>
        <begin position="630"/>
        <end position="649"/>
    </location>
</feature>
<feature type="region of interest" description="Disordered" evidence="3">
    <location>
        <begin position="1"/>
        <end position="29"/>
    </location>
</feature>
<feature type="region of interest" description="Disordered" evidence="3">
    <location>
        <begin position="45"/>
        <end position="120"/>
    </location>
</feature>
<name>A0A8S0W4D7_CYCAE</name>